<feature type="transmembrane region" description="Helical" evidence="1">
    <location>
        <begin position="38"/>
        <end position="57"/>
    </location>
</feature>
<dbReference type="AlphaFoldDB" id="A0A8J6E0C0"/>
<dbReference type="EMBL" id="JAHDYR010000012">
    <property type="protein sequence ID" value="KAG9394899.1"/>
    <property type="molecule type" value="Genomic_DNA"/>
</dbReference>
<gene>
    <name evidence="2" type="ORF">J8273_0106</name>
</gene>
<sequence length="129" mass="13784">MSIKSNLLDVIYFIVGVLLCIFLCVLLFLPFIGVPAAIPIIIIVIFILVIWICLLIFPLSDALSVVADFTFSNPDVAQTSPIASSDFIAASSFPAFNYTPSTPSSSLSECVDVNDTLSGSDYGDDPLSV</sequence>
<organism evidence="2 3">
    <name type="scientific">Carpediemonas membranifera</name>
    <dbReference type="NCBI Taxonomy" id="201153"/>
    <lineage>
        <taxon>Eukaryota</taxon>
        <taxon>Metamonada</taxon>
        <taxon>Carpediemonas-like organisms</taxon>
        <taxon>Carpediemonas</taxon>
    </lineage>
</organism>
<keyword evidence="1" id="KW-0812">Transmembrane</keyword>
<keyword evidence="1" id="KW-1133">Transmembrane helix</keyword>
<accession>A0A8J6E0C0</accession>
<keyword evidence="1" id="KW-0472">Membrane</keyword>
<proteinExistence type="predicted"/>
<feature type="transmembrane region" description="Helical" evidence="1">
    <location>
        <begin position="12"/>
        <end position="32"/>
    </location>
</feature>
<name>A0A8J6E0C0_9EUKA</name>
<comment type="caution">
    <text evidence="2">The sequence shown here is derived from an EMBL/GenBank/DDBJ whole genome shotgun (WGS) entry which is preliminary data.</text>
</comment>
<evidence type="ECO:0000313" key="3">
    <source>
        <dbReference type="Proteomes" id="UP000717585"/>
    </source>
</evidence>
<reference evidence="2" key="1">
    <citation type="submission" date="2021-05" db="EMBL/GenBank/DDBJ databases">
        <title>A free-living protist that lacks canonical eukaryotic 1 DNA replication and segregation systems.</title>
        <authorList>
            <person name="Salas-Leiva D.E."/>
            <person name="Tromer E.C."/>
            <person name="Curtis B.A."/>
            <person name="Jerlstrom-Hultqvist J."/>
            <person name="Kolisko M."/>
            <person name="Yi Z."/>
            <person name="Salas-Leiva J.S."/>
            <person name="Gallot-Lavallee L."/>
            <person name="Kops G.J.P.L."/>
            <person name="Archibald J.M."/>
            <person name="Simpson A.G.B."/>
            <person name="Roger A.J."/>
        </authorList>
    </citation>
    <scope>NUCLEOTIDE SEQUENCE</scope>
    <source>
        <strain evidence="2">BICM</strain>
    </source>
</reference>
<evidence type="ECO:0000256" key="1">
    <source>
        <dbReference type="SAM" id="Phobius"/>
    </source>
</evidence>
<evidence type="ECO:0000313" key="2">
    <source>
        <dbReference type="EMBL" id="KAG9394899.1"/>
    </source>
</evidence>
<protein>
    <submittedName>
        <fullName evidence="2">Uncharacterized protein</fullName>
    </submittedName>
</protein>
<keyword evidence="3" id="KW-1185">Reference proteome</keyword>
<dbReference type="Proteomes" id="UP000717585">
    <property type="component" value="Unassembled WGS sequence"/>
</dbReference>